<organism evidence="3 4">
    <name type="scientific">Rhipicephalus microplus</name>
    <name type="common">Cattle tick</name>
    <name type="synonym">Boophilus microplus</name>
    <dbReference type="NCBI Taxonomy" id="6941"/>
    <lineage>
        <taxon>Eukaryota</taxon>
        <taxon>Metazoa</taxon>
        <taxon>Ecdysozoa</taxon>
        <taxon>Arthropoda</taxon>
        <taxon>Chelicerata</taxon>
        <taxon>Arachnida</taxon>
        <taxon>Acari</taxon>
        <taxon>Parasitiformes</taxon>
        <taxon>Ixodida</taxon>
        <taxon>Ixodoidea</taxon>
        <taxon>Ixodidae</taxon>
        <taxon>Rhipicephalinae</taxon>
        <taxon>Rhipicephalus</taxon>
        <taxon>Boophilus</taxon>
    </lineage>
</organism>
<keyword evidence="1" id="KW-0575">Peroxidase</keyword>
<keyword evidence="2" id="KW-0472">Membrane</keyword>
<sequence>MWSLPGSADVFFHVVAAAPAFLTKVKSGVMSLVVELPILVGLFLLATFAVASAASWSSREVDAAMERAREEIRMDAARTPGKLNVALQDRASGGCPYASLRHQHSRRATKEAAQLARVARLFEETSRELLRSFSSENWSDDAVERLEAVDLSSTALSGYCPLTNVTCDPAKRYRDADGTCNNLQNPAWGSANSCMNRLLPPAYQDGVSSPRVAVDGSPLPNARKISYMVHPNVRNSATNITHMVMQLGQFIDHDFALAPLMADPGEIVDLGSELMKLP</sequence>
<dbReference type="InterPro" id="IPR019791">
    <property type="entry name" value="Haem_peroxidase_animal"/>
</dbReference>
<dbReference type="SUPFAM" id="SSF48113">
    <property type="entry name" value="Heme-dependent peroxidases"/>
    <property type="match status" value="1"/>
</dbReference>
<reference evidence="3" key="1">
    <citation type="journal article" date="2020" name="Cell">
        <title>Large-Scale Comparative Analyses of Tick Genomes Elucidate Their Genetic Diversity and Vector Capacities.</title>
        <authorList>
            <consortium name="Tick Genome and Microbiome Consortium (TIGMIC)"/>
            <person name="Jia N."/>
            <person name="Wang J."/>
            <person name="Shi W."/>
            <person name="Du L."/>
            <person name="Sun Y."/>
            <person name="Zhan W."/>
            <person name="Jiang J.F."/>
            <person name="Wang Q."/>
            <person name="Zhang B."/>
            <person name="Ji P."/>
            <person name="Bell-Sakyi L."/>
            <person name="Cui X.M."/>
            <person name="Yuan T.T."/>
            <person name="Jiang B.G."/>
            <person name="Yang W.F."/>
            <person name="Lam T.T."/>
            <person name="Chang Q.C."/>
            <person name="Ding S.J."/>
            <person name="Wang X.J."/>
            <person name="Zhu J.G."/>
            <person name="Ruan X.D."/>
            <person name="Zhao L."/>
            <person name="Wei J.T."/>
            <person name="Ye R.Z."/>
            <person name="Que T.C."/>
            <person name="Du C.H."/>
            <person name="Zhou Y.H."/>
            <person name="Cheng J.X."/>
            <person name="Dai P.F."/>
            <person name="Guo W.B."/>
            <person name="Han X.H."/>
            <person name="Huang E.J."/>
            <person name="Li L.F."/>
            <person name="Wei W."/>
            <person name="Gao Y.C."/>
            <person name="Liu J.Z."/>
            <person name="Shao H.Z."/>
            <person name="Wang X."/>
            <person name="Wang C.C."/>
            <person name="Yang T.C."/>
            <person name="Huo Q.B."/>
            <person name="Li W."/>
            <person name="Chen H.Y."/>
            <person name="Chen S.E."/>
            <person name="Zhou L.G."/>
            <person name="Ni X.B."/>
            <person name="Tian J.H."/>
            <person name="Sheng Y."/>
            <person name="Liu T."/>
            <person name="Pan Y.S."/>
            <person name="Xia L.Y."/>
            <person name="Li J."/>
            <person name="Zhao F."/>
            <person name="Cao W.C."/>
        </authorList>
    </citation>
    <scope>NUCLEOTIDE SEQUENCE</scope>
    <source>
        <strain evidence="3">Rmic-2018</strain>
    </source>
</reference>
<evidence type="ECO:0000313" key="3">
    <source>
        <dbReference type="EMBL" id="KAH8032486.1"/>
    </source>
</evidence>
<gene>
    <name evidence="3" type="ORF">HPB51_025939</name>
</gene>
<keyword evidence="1" id="KW-0560">Oxidoreductase</keyword>
<dbReference type="GO" id="GO:0004601">
    <property type="term" value="F:peroxidase activity"/>
    <property type="evidence" value="ECO:0007669"/>
    <property type="project" value="UniProtKB-KW"/>
</dbReference>
<dbReference type="GO" id="GO:0006979">
    <property type="term" value="P:response to oxidative stress"/>
    <property type="evidence" value="ECO:0007669"/>
    <property type="project" value="InterPro"/>
</dbReference>
<accession>A0A9J6EDK8</accession>
<dbReference type="GO" id="GO:0020037">
    <property type="term" value="F:heme binding"/>
    <property type="evidence" value="ECO:0007669"/>
    <property type="project" value="InterPro"/>
</dbReference>
<feature type="transmembrane region" description="Helical" evidence="2">
    <location>
        <begin position="36"/>
        <end position="57"/>
    </location>
</feature>
<dbReference type="EMBL" id="JABSTU010000005">
    <property type="protein sequence ID" value="KAH8032486.1"/>
    <property type="molecule type" value="Genomic_DNA"/>
</dbReference>
<name>A0A9J6EDK8_RHIMP</name>
<dbReference type="InterPro" id="IPR037120">
    <property type="entry name" value="Haem_peroxidase_sf_animal"/>
</dbReference>
<proteinExistence type="predicted"/>
<dbReference type="PANTHER" id="PTHR11475">
    <property type="entry name" value="OXIDASE/PEROXIDASE"/>
    <property type="match status" value="1"/>
</dbReference>
<dbReference type="Proteomes" id="UP000821866">
    <property type="component" value="Chromosome 3"/>
</dbReference>
<dbReference type="PANTHER" id="PTHR11475:SF143">
    <property type="entry name" value="PUTATIVE-RELATED"/>
    <property type="match status" value="1"/>
</dbReference>
<keyword evidence="4" id="KW-1185">Reference proteome</keyword>
<keyword evidence="2" id="KW-1133">Transmembrane helix</keyword>
<dbReference type="Pfam" id="PF03098">
    <property type="entry name" value="An_peroxidase"/>
    <property type="match status" value="1"/>
</dbReference>
<evidence type="ECO:0000256" key="1">
    <source>
        <dbReference type="ARBA" id="ARBA00022559"/>
    </source>
</evidence>
<dbReference type="PROSITE" id="PS50292">
    <property type="entry name" value="PEROXIDASE_3"/>
    <property type="match status" value="1"/>
</dbReference>
<keyword evidence="2" id="KW-0812">Transmembrane</keyword>
<dbReference type="VEuPathDB" id="VectorBase:LOC119170332"/>
<comment type="caution">
    <text evidence="3">The sequence shown here is derived from an EMBL/GenBank/DDBJ whole genome shotgun (WGS) entry which is preliminary data.</text>
</comment>
<reference evidence="3" key="2">
    <citation type="submission" date="2021-09" db="EMBL/GenBank/DDBJ databases">
        <authorList>
            <person name="Jia N."/>
            <person name="Wang J."/>
            <person name="Shi W."/>
            <person name="Du L."/>
            <person name="Sun Y."/>
            <person name="Zhan W."/>
            <person name="Jiang J."/>
            <person name="Wang Q."/>
            <person name="Zhang B."/>
            <person name="Ji P."/>
            <person name="Sakyi L.B."/>
            <person name="Cui X."/>
            <person name="Yuan T."/>
            <person name="Jiang B."/>
            <person name="Yang W."/>
            <person name="Lam T.T.-Y."/>
            <person name="Chang Q."/>
            <person name="Ding S."/>
            <person name="Wang X."/>
            <person name="Zhu J."/>
            <person name="Ruan X."/>
            <person name="Zhao L."/>
            <person name="Wei J."/>
            <person name="Que T."/>
            <person name="Du C."/>
            <person name="Cheng J."/>
            <person name="Dai P."/>
            <person name="Han X."/>
            <person name="Huang E."/>
            <person name="Gao Y."/>
            <person name="Liu J."/>
            <person name="Shao H."/>
            <person name="Ye R."/>
            <person name="Li L."/>
            <person name="Wei W."/>
            <person name="Wang X."/>
            <person name="Wang C."/>
            <person name="Huo Q."/>
            <person name="Li W."/>
            <person name="Guo W."/>
            <person name="Chen H."/>
            <person name="Chen S."/>
            <person name="Zhou L."/>
            <person name="Zhou L."/>
            <person name="Ni X."/>
            <person name="Tian J."/>
            <person name="Zhou Y."/>
            <person name="Sheng Y."/>
            <person name="Liu T."/>
            <person name="Pan Y."/>
            <person name="Xia L."/>
            <person name="Li J."/>
            <person name="Zhao F."/>
            <person name="Cao W."/>
        </authorList>
    </citation>
    <scope>NUCLEOTIDE SEQUENCE</scope>
    <source>
        <strain evidence="3">Rmic-2018</strain>
        <tissue evidence="3">Larvae</tissue>
    </source>
</reference>
<dbReference type="InterPro" id="IPR010255">
    <property type="entry name" value="Haem_peroxidase_sf"/>
</dbReference>
<dbReference type="AlphaFoldDB" id="A0A9J6EDK8"/>
<evidence type="ECO:0000256" key="2">
    <source>
        <dbReference type="SAM" id="Phobius"/>
    </source>
</evidence>
<evidence type="ECO:0000313" key="4">
    <source>
        <dbReference type="Proteomes" id="UP000821866"/>
    </source>
</evidence>
<evidence type="ECO:0008006" key="5">
    <source>
        <dbReference type="Google" id="ProtNLM"/>
    </source>
</evidence>
<dbReference type="Gene3D" id="1.10.640.10">
    <property type="entry name" value="Haem peroxidase domain superfamily, animal type"/>
    <property type="match status" value="1"/>
</dbReference>
<protein>
    <recommendedName>
        <fullName evidence="5">Peroxidase</fullName>
    </recommendedName>
</protein>